<dbReference type="PROSITE" id="PS00149">
    <property type="entry name" value="SULFATASE_2"/>
    <property type="match status" value="1"/>
</dbReference>
<evidence type="ECO:0000256" key="1">
    <source>
        <dbReference type="ARBA" id="ARBA00008779"/>
    </source>
</evidence>
<gene>
    <name evidence="6" type="ORF">F4Y08_13970</name>
</gene>
<dbReference type="Pfam" id="PF00884">
    <property type="entry name" value="Sulfatase"/>
    <property type="match status" value="1"/>
</dbReference>
<evidence type="ECO:0000313" key="6">
    <source>
        <dbReference type="EMBL" id="MYD91421.1"/>
    </source>
</evidence>
<dbReference type="GO" id="GO:0016787">
    <property type="term" value="F:hydrolase activity"/>
    <property type="evidence" value="ECO:0007669"/>
    <property type="project" value="UniProtKB-KW"/>
</dbReference>
<comment type="caution">
    <text evidence="6">The sequence shown here is derived from an EMBL/GenBank/DDBJ whole genome shotgun (WGS) entry which is preliminary data.</text>
</comment>
<dbReference type="AlphaFoldDB" id="A0A6B1DVR3"/>
<dbReference type="PANTHER" id="PTHR43108:SF6">
    <property type="entry name" value="N-SULPHOGLUCOSAMINE SULPHOHYDROLASE"/>
    <property type="match status" value="1"/>
</dbReference>
<dbReference type="InterPro" id="IPR000917">
    <property type="entry name" value="Sulfatase_N"/>
</dbReference>
<evidence type="ECO:0000256" key="2">
    <source>
        <dbReference type="ARBA" id="ARBA00022729"/>
    </source>
</evidence>
<dbReference type="PROSITE" id="PS00523">
    <property type="entry name" value="SULFATASE_1"/>
    <property type="match status" value="1"/>
</dbReference>
<organism evidence="6">
    <name type="scientific">Caldilineaceae bacterium SB0662_bin_9</name>
    <dbReference type="NCBI Taxonomy" id="2605258"/>
    <lineage>
        <taxon>Bacteria</taxon>
        <taxon>Bacillati</taxon>
        <taxon>Chloroflexota</taxon>
        <taxon>Caldilineae</taxon>
        <taxon>Caldilineales</taxon>
        <taxon>Caldilineaceae</taxon>
    </lineage>
</organism>
<sequence>MNRPNIVMIVADDHAPAAIGAYGARVNRTPNLDSLAANGLRLDRCFCTNSICTPARASIMTGKYSHTTGIRTLNDVIDHDRESTIGMWLQEAGYQTAMIGKWHLGHGGSSDPRGFDYWNVLPVQGAYRDPTTIEMGREQRHRGYVTDLLTDLSLAWLDSCEGDRPFFLYLGNKAPHDNFEPHPRHLDRYLEELPEPLTLRDDFADRSPVSFMSTARVDRMHLKDHLPEPPPEDLSGEARLRANYQSYMRNYYRCVDAVDENVGRILAWLDAKGLRDNTIVIYTSDHGFFLGDHGWYDKRFMYEEGIRIPFLMRWPAGIQAGTVSNKITLNVDFAPSLLEWAGVNPPTGFQGRSLAPLAAGETPSDWRESFYYRYWMHLAHFNIPAHYGVRTERFKLIYFYGRALGAAGAIDRDTPPAWELYDLEADPMELHNRYGLAPFAETQTELLCLLDRWQVDLGDAPEH</sequence>
<proteinExistence type="inferred from homology"/>
<reference evidence="6" key="1">
    <citation type="submission" date="2019-09" db="EMBL/GenBank/DDBJ databases">
        <title>Characterisation of the sponge microbiome using genome-centric metagenomics.</title>
        <authorList>
            <person name="Engelberts J.P."/>
            <person name="Robbins S.J."/>
            <person name="De Goeij J.M."/>
            <person name="Aranda M."/>
            <person name="Bell S.C."/>
            <person name="Webster N.S."/>
        </authorList>
    </citation>
    <scope>NUCLEOTIDE SEQUENCE</scope>
    <source>
        <strain evidence="6">SB0662_bin_9</strain>
    </source>
</reference>
<evidence type="ECO:0000256" key="3">
    <source>
        <dbReference type="ARBA" id="ARBA00022801"/>
    </source>
</evidence>
<keyword evidence="3" id="KW-0378">Hydrolase</keyword>
<dbReference type="CDD" id="cd16031">
    <property type="entry name" value="G6S_like"/>
    <property type="match status" value="1"/>
</dbReference>
<keyword evidence="2" id="KW-0732">Signal</keyword>
<dbReference type="Gene3D" id="3.40.720.10">
    <property type="entry name" value="Alkaline Phosphatase, subunit A"/>
    <property type="match status" value="1"/>
</dbReference>
<dbReference type="SUPFAM" id="SSF53649">
    <property type="entry name" value="Alkaline phosphatase-like"/>
    <property type="match status" value="1"/>
</dbReference>
<protein>
    <submittedName>
        <fullName evidence="6">Sulfatase</fullName>
    </submittedName>
</protein>
<dbReference type="EMBL" id="VXPY01000095">
    <property type="protein sequence ID" value="MYD91421.1"/>
    <property type="molecule type" value="Genomic_DNA"/>
</dbReference>
<dbReference type="InterPro" id="IPR024607">
    <property type="entry name" value="Sulfatase_CS"/>
</dbReference>
<comment type="similarity">
    <text evidence="1">Belongs to the sulfatase family.</text>
</comment>
<feature type="domain" description="Sulfatase N-terminal" evidence="5">
    <location>
        <begin position="4"/>
        <end position="343"/>
    </location>
</feature>
<evidence type="ECO:0000256" key="4">
    <source>
        <dbReference type="ARBA" id="ARBA00023180"/>
    </source>
</evidence>
<accession>A0A6B1DVR3</accession>
<evidence type="ECO:0000259" key="5">
    <source>
        <dbReference type="Pfam" id="PF00884"/>
    </source>
</evidence>
<dbReference type="InterPro" id="IPR017850">
    <property type="entry name" value="Alkaline_phosphatase_core_sf"/>
</dbReference>
<keyword evidence="4" id="KW-0325">Glycoprotein</keyword>
<dbReference type="PANTHER" id="PTHR43108">
    <property type="entry name" value="N-ACETYLGLUCOSAMINE-6-SULFATASE FAMILY MEMBER"/>
    <property type="match status" value="1"/>
</dbReference>
<name>A0A6B1DVR3_9CHLR</name>